<accession>A0A858RCJ3</accession>
<evidence type="ECO:0000313" key="2">
    <source>
        <dbReference type="EMBL" id="QJE94371.1"/>
    </source>
</evidence>
<protein>
    <recommendedName>
        <fullName evidence="4">PEP-CTERM sorting domain-containing protein</fullName>
    </recommendedName>
</protein>
<dbReference type="KEGG" id="luo:HHL09_00745"/>
<dbReference type="Proteomes" id="UP000501812">
    <property type="component" value="Chromosome"/>
</dbReference>
<reference evidence="2 3" key="1">
    <citation type="submission" date="2020-04" db="EMBL/GenBank/DDBJ databases">
        <title>Luteolibacter sp. G-1-1-1 isolated from soil.</title>
        <authorList>
            <person name="Dahal R.H."/>
        </authorList>
    </citation>
    <scope>NUCLEOTIDE SEQUENCE [LARGE SCALE GENOMIC DNA]</scope>
    <source>
        <strain evidence="2 3">G-1-1-1</strain>
    </source>
</reference>
<organism evidence="2 3">
    <name type="scientific">Luteolibacter luteus</name>
    <dbReference type="NCBI Taxonomy" id="2728835"/>
    <lineage>
        <taxon>Bacteria</taxon>
        <taxon>Pseudomonadati</taxon>
        <taxon>Verrucomicrobiota</taxon>
        <taxon>Verrucomicrobiia</taxon>
        <taxon>Verrucomicrobiales</taxon>
        <taxon>Verrucomicrobiaceae</taxon>
        <taxon>Luteolibacter</taxon>
    </lineage>
</organism>
<keyword evidence="3" id="KW-1185">Reference proteome</keyword>
<keyword evidence="1" id="KW-0732">Signal</keyword>
<evidence type="ECO:0008006" key="4">
    <source>
        <dbReference type="Google" id="ProtNLM"/>
    </source>
</evidence>
<evidence type="ECO:0000313" key="3">
    <source>
        <dbReference type="Proteomes" id="UP000501812"/>
    </source>
</evidence>
<gene>
    <name evidence="2" type="ORF">HHL09_00745</name>
</gene>
<proteinExistence type="predicted"/>
<name>A0A858RCJ3_9BACT</name>
<dbReference type="AlphaFoldDB" id="A0A858RCJ3"/>
<feature type="chain" id="PRO_5032963885" description="PEP-CTERM sorting domain-containing protein" evidence="1">
    <location>
        <begin position="34"/>
        <end position="285"/>
    </location>
</feature>
<sequence>MKTSSSSSHRHPRCARILALAACGLSSISVSLAAVTVVNPDMDSDGSPSHYPSGWSTASALLNPETNLWFPDGTTLTTGLPQVKSADSYISPVDGTTTIDLVPSSNGGTYAEFTTRRLGDASFPAYWHYGQGMGQTLSGLTVGETYQISFEQTNLSGHQDALSAMLLGDDAPADQFDGRFLLFVNGEYVTASPTMGMLLMDNVWETVTLTFVAPSEEIVLDFYAHSGPDSWGMFDQAGVGEPYANYSLTTLGMDGIAVSPVPEPSGTLLAGIAGILTALRRRRIG</sequence>
<feature type="signal peptide" evidence="1">
    <location>
        <begin position="1"/>
        <end position="33"/>
    </location>
</feature>
<dbReference type="EMBL" id="CP051774">
    <property type="protein sequence ID" value="QJE94371.1"/>
    <property type="molecule type" value="Genomic_DNA"/>
</dbReference>
<evidence type="ECO:0000256" key="1">
    <source>
        <dbReference type="SAM" id="SignalP"/>
    </source>
</evidence>
<dbReference type="RefSeq" id="WP_169452592.1">
    <property type="nucleotide sequence ID" value="NZ_CP051774.1"/>
</dbReference>